<evidence type="ECO:0000256" key="1">
    <source>
        <dbReference type="SAM" id="MobiDB-lite"/>
    </source>
</evidence>
<feature type="signal peptide" evidence="2">
    <location>
        <begin position="1"/>
        <end position="23"/>
    </location>
</feature>
<evidence type="ECO:0000313" key="3">
    <source>
        <dbReference type="EMBL" id="KAL3391902.1"/>
    </source>
</evidence>
<feature type="region of interest" description="Disordered" evidence="1">
    <location>
        <begin position="92"/>
        <end position="115"/>
    </location>
</feature>
<proteinExistence type="predicted"/>
<reference evidence="3 4" key="1">
    <citation type="journal article" date="2024" name="bioRxiv">
        <title>A reference genome for Trichogramma kaykai: A tiny desert-dwelling parasitoid wasp with competing sex-ratio distorters.</title>
        <authorList>
            <person name="Culotta J."/>
            <person name="Lindsey A.R."/>
        </authorList>
    </citation>
    <scope>NUCLEOTIDE SEQUENCE [LARGE SCALE GENOMIC DNA]</scope>
    <source>
        <strain evidence="3 4">KSX58</strain>
    </source>
</reference>
<keyword evidence="2" id="KW-0732">Signal</keyword>
<comment type="caution">
    <text evidence="3">The sequence shown here is derived from an EMBL/GenBank/DDBJ whole genome shotgun (WGS) entry which is preliminary data.</text>
</comment>
<dbReference type="Proteomes" id="UP001627154">
    <property type="component" value="Unassembled WGS sequence"/>
</dbReference>
<evidence type="ECO:0000313" key="4">
    <source>
        <dbReference type="Proteomes" id="UP001627154"/>
    </source>
</evidence>
<dbReference type="EMBL" id="JBJJXI010000107">
    <property type="protein sequence ID" value="KAL3391902.1"/>
    <property type="molecule type" value="Genomic_DNA"/>
</dbReference>
<feature type="compositionally biased region" description="Basic and acidic residues" evidence="1">
    <location>
        <begin position="103"/>
        <end position="114"/>
    </location>
</feature>
<dbReference type="PANTHER" id="PTHR47890">
    <property type="entry name" value="LD24308P"/>
    <property type="match status" value="1"/>
</dbReference>
<evidence type="ECO:0000256" key="2">
    <source>
        <dbReference type="SAM" id="SignalP"/>
    </source>
</evidence>
<name>A0ABD2WHA2_9HYME</name>
<sequence length="439" mass="49856">MLVKFSISVGLLLVVLLVLTVSSRETRSRVRRAQNEPIENPYELDTTREKDPRWYWNLNNDKPEKDVNYLEFGPFLQKYIAQEQEIKPISGTGSGHPCTGGCSRHELSRTDRTPRQGGCGYRLRNCQTFDQDINVCKAELGSAHKYEYVKTSDGNVYGKLENCHRDLVNWYKTTNWFLYYNQCELCLCTCDEHSNNRSIDLQMVRAAAINNEVIVGLRFRMKLGLLFMEARTAKLLPSGHIDAESKIWKRKKFQSSDISKRVEGVDFLPLSWSNRSFVLDDVELGNDYVLTGVRFVYENGFIKLAARGHKFDFKNGTIDTTQEIWVVSGKSKPESEYSEFSVENRDVPTDYDDNKVDSYNGGVKKENIVQFVKLTTSSMESDVGQSVVPFVDIVPVVPEQLTPLSGVGLIHKGTKKSAGYLALKVIGYDFEPRVGKSSI</sequence>
<dbReference type="InterPro" id="IPR032062">
    <property type="entry name" value="DUF4803"/>
</dbReference>
<accession>A0ABD2WHA2</accession>
<dbReference type="AlphaFoldDB" id="A0ABD2WHA2"/>
<dbReference type="PANTHER" id="PTHR47890:SF1">
    <property type="entry name" value="LD24308P"/>
    <property type="match status" value="1"/>
</dbReference>
<dbReference type="Pfam" id="PF16061">
    <property type="entry name" value="DUF4803"/>
    <property type="match status" value="1"/>
</dbReference>
<organism evidence="3 4">
    <name type="scientific">Trichogramma kaykai</name>
    <dbReference type="NCBI Taxonomy" id="54128"/>
    <lineage>
        <taxon>Eukaryota</taxon>
        <taxon>Metazoa</taxon>
        <taxon>Ecdysozoa</taxon>
        <taxon>Arthropoda</taxon>
        <taxon>Hexapoda</taxon>
        <taxon>Insecta</taxon>
        <taxon>Pterygota</taxon>
        <taxon>Neoptera</taxon>
        <taxon>Endopterygota</taxon>
        <taxon>Hymenoptera</taxon>
        <taxon>Apocrita</taxon>
        <taxon>Proctotrupomorpha</taxon>
        <taxon>Chalcidoidea</taxon>
        <taxon>Trichogrammatidae</taxon>
        <taxon>Trichogramma</taxon>
    </lineage>
</organism>
<keyword evidence="4" id="KW-1185">Reference proteome</keyword>
<protein>
    <submittedName>
        <fullName evidence="3">Uncharacterized protein</fullName>
    </submittedName>
</protein>
<gene>
    <name evidence="3" type="ORF">TKK_013245</name>
</gene>
<feature type="chain" id="PRO_5044754623" evidence="2">
    <location>
        <begin position="24"/>
        <end position="439"/>
    </location>
</feature>